<protein>
    <submittedName>
        <fullName evidence="1">Uncharacterized protein</fullName>
    </submittedName>
</protein>
<evidence type="ECO:0000313" key="1">
    <source>
        <dbReference type="EMBL" id="MCY6372071.1"/>
    </source>
</evidence>
<name>A0ABT4CV21_9CLOT</name>
<organism evidence="1 2">
    <name type="scientific">Clostridium ganghwense</name>
    <dbReference type="NCBI Taxonomy" id="312089"/>
    <lineage>
        <taxon>Bacteria</taxon>
        <taxon>Bacillati</taxon>
        <taxon>Bacillota</taxon>
        <taxon>Clostridia</taxon>
        <taxon>Eubacteriales</taxon>
        <taxon>Clostridiaceae</taxon>
        <taxon>Clostridium</taxon>
    </lineage>
</organism>
<accession>A0ABT4CV21</accession>
<comment type="caution">
    <text evidence="1">The sequence shown here is derived from an EMBL/GenBank/DDBJ whole genome shotgun (WGS) entry which is preliminary data.</text>
</comment>
<evidence type="ECO:0000313" key="2">
    <source>
        <dbReference type="Proteomes" id="UP001079657"/>
    </source>
</evidence>
<keyword evidence="2" id="KW-1185">Reference proteome</keyword>
<reference evidence="1" key="1">
    <citation type="submission" date="2022-12" db="EMBL/GenBank/DDBJ databases">
        <authorList>
            <person name="Wang J."/>
        </authorList>
    </citation>
    <scope>NUCLEOTIDE SEQUENCE</scope>
    <source>
        <strain evidence="1">HY-42-06</strain>
    </source>
</reference>
<proteinExistence type="predicted"/>
<sequence>MEYNILDILDKVIMISSKRIEVYLNIDYKGEDKEKFQLIDKVLIKSINRELKYYEDLKRELSNKELEKVNFATYDKISFLVHGFANKVRCDDINTIDKVLKCTLDLDKNILALYIDIQGRLIKSEGDSETKTYKTLYEIINEKRKIIKEIERILK</sequence>
<dbReference type="EMBL" id="JAPQES010000006">
    <property type="protein sequence ID" value="MCY6372071.1"/>
    <property type="molecule type" value="Genomic_DNA"/>
</dbReference>
<dbReference type="RefSeq" id="WP_268050990.1">
    <property type="nucleotide sequence ID" value="NZ_JAPQES010000006.1"/>
</dbReference>
<dbReference type="Proteomes" id="UP001079657">
    <property type="component" value="Unassembled WGS sequence"/>
</dbReference>
<gene>
    <name evidence="1" type="ORF">OXH55_15655</name>
</gene>